<dbReference type="OrthoDB" id="8119704at2759"/>
<dbReference type="InParanoid" id="A0A1X7T835"/>
<dbReference type="AlphaFoldDB" id="A0A1X7T835"/>
<accession>A0A1X7T835</accession>
<name>A0A1X7T835_AMPQE</name>
<reference evidence="1" key="1">
    <citation type="submission" date="2017-05" db="UniProtKB">
        <authorList>
            <consortium name="EnsemblMetazoa"/>
        </authorList>
    </citation>
    <scope>IDENTIFICATION</scope>
</reference>
<dbReference type="EnsemblMetazoa" id="Aqu2.1.10570_001">
    <property type="protein sequence ID" value="Aqu2.1.10570_001"/>
    <property type="gene ID" value="Aqu2.1.10570"/>
</dbReference>
<sequence>MPEAIKGLDHVKLSEFKIYRKTQLYQGRIVKVEGNISWENTIQYFFTQSDASYMMKEYKIDLTKKKDVIRYRMFIFGLVEDGTIPVDGNTKEKKSKWSDDKIAKFEAWIDADFP</sequence>
<evidence type="ECO:0000313" key="1">
    <source>
        <dbReference type="EnsemblMetazoa" id="Aqu2.1.10570_001"/>
    </source>
</evidence>
<organism evidence="1">
    <name type="scientific">Amphimedon queenslandica</name>
    <name type="common">Sponge</name>
    <dbReference type="NCBI Taxonomy" id="400682"/>
    <lineage>
        <taxon>Eukaryota</taxon>
        <taxon>Metazoa</taxon>
        <taxon>Porifera</taxon>
        <taxon>Demospongiae</taxon>
        <taxon>Heteroscleromorpha</taxon>
        <taxon>Haplosclerida</taxon>
        <taxon>Niphatidae</taxon>
        <taxon>Amphimedon</taxon>
    </lineage>
</organism>
<proteinExistence type="predicted"/>
<protein>
    <submittedName>
        <fullName evidence="1">Uncharacterized protein</fullName>
    </submittedName>
</protein>